<evidence type="ECO:0000256" key="9">
    <source>
        <dbReference type="ARBA" id="ARBA00022679"/>
    </source>
</evidence>
<dbReference type="SMART" id="SM00904">
    <property type="entry name" value="Flavokinase"/>
    <property type="match status" value="1"/>
</dbReference>
<proteinExistence type="inferred from homology"/>
<evidence type="ECO:0000256" key="14">
    <source>
        <dbReference type="ARBA" id="ARBA00022840"/>
    </source>
</evidence>
<evidence type="ECO:0000256" key="5">
    <source>
        <dbReference type="ARBA" id="ARBA00012393"/>
    </source>
</evidence>
<dbReference type="PANTHER" id="PTHR22749:SF6">
    <property type="entry name" value="RIBOFLAVIN KINASE"/>
    <property type="match status" value="1"/>
</dbReference>
<dbReference type="GO" id="GO:0005524">
    <property type="term" value="F:ATP binding"/>
    <property type="evidence" value="ECO:0007669"/>
    <property type="project" value="UniProtKB-KW"/>
</dbReference>
<dbReference type="NCBIfam" id="TIGR00083">
    <property type="entry name" value="ribF"/>
    <property type="match status" value="1"/>
</dbReference>
<evidence type="ECO:0000256" key="12">
    <source>
        <dbReference type="ARBA" id="ARBA00022777"/>
    </source>
</evidence>
<name>A0A3B0V8B4_9ZZZZ</name>
<dbReference type="GO" id="GO:0003919">
    <property type="term" value="F:FMN adenylyltransferase activity"/>
    <property type="evidence" value="ECO:0007669"/>
    <property type="project" value="UniProtKB-EC"/>
</dbReference>
<dbReference type="SUPFAM" id="SSF82114">
    <property type="entry name" value="Riboflavin kinase-like"/>
    <property type="match status" value="1"/>
</dbReference>
<keyword evidence="15" id="KW-0511">Multifunctional enzyme</keyword>
<gene>
    <name evidence="17" type="ORF">MNBD_CHLOROFLEXI01-3393</name>
</gene>
<dbReference type="UniPathway" id="UPA00277">
    <property type="reaction ID" value="UER00407"/>
</dbReference>
<dbReference type="GO" id="GO:0009231">
    <property type="term" value="P:riboflavin biosynthetic process"/>
    <property type="evidence" value="ECO:0007669"/>
    <property type="project" value="InterPro"/>
</dbReference>
<keyword evidence="7" id="KW-0285">Flavoprotein</keyword>
<dbReference type="CDD" id="cd02064">
    <property type="entry name" value="FAD_synthetase_N"/>
    <property type="match status" value="1"/>
</dbReference>
<dbReference type="GO" id="GO:0006747">
    <property type="term" value="P:FAD biosynthetic process"/>
    <property type="evidence" value="ECO:0007669"/>
    <property type="project" value="UniProtKB-UniPathway"/>
</dbReference>
<dbReference type="PIRSF" id="PIRSF004491">
    <property type="entry name" value="FAD_Synth"/>
    <property type="match status" value="1"/>
</dbReference>
<feature type="domain" description="Riboflavin kinase" evidence="16">
    <location>
        <begin position="185"/>
        <end position="309"/>
    </location>
</feature>
<dbReference type="EC" id="2.7.1.26" evidence="4"/>
<organism evidence="17">
    <name type="scientific">hydrothermal vent metagenome</name>
    <dbReference type="NCBI Taxonomy" id="652676"/>
    <lineage>
        <taxon>unclassified sequences</taxon>
        <taxon>metagenomes</taxon>
        <taxon>ecological metagenomes</taxon>
    </lineage>
</organism>
<dbReference type="FunFam" id="2.40.30.30:FF:000003">
    <property type="entry name" value="Riboflavin biosynthesis protein"/>
    <property type="match status" value="1"/>
</dbReference>
<evidence type="ECO:0000256" key="10">
    <source>
        <dbReference type="ARBA" id="ARBA00022695"/>
    </source>
</evidence>
<dbReference type="InterPro" id="IPR002606">
    <property type="entry name" value="Riboflavin_kinase_bac"/>
</dbReference>
<dbReference type="Gene3D" id="2.40.30.30">
    <property type="entry name" value="Riboflavin kinase-like"/>
    <property type="match status" value="1"/>
</dbReference>
<dbReference type="SUPFAM" id="SSF52374">
    <property type="entry name" value="Nucleotidylyl transferase"/>
    <property type="match status" value="1"/>
</dbReference>
<dbReference type="Pfam" id="PF06574">
    <property type="entry name" value="FAD_syn"/>
    <property type="match status" value="1"/>
</dbReference>
<keyword evidence="9 17" id="KW-0808">Transferase</keyword>
<evidence type="ECO:0000256" key="3">
    <source>
        <dbReference type="ARBA" id="ARBA00010214"/>
    </source>
</evidence>
<comment type="pathway">
    <text evidence="1">Cofactor biosynthesis; FAD biosynthesis; FAD from FMN: step 1/1.</text>
</comment>
<dbReference type="Gene3D" id="3.40.50.620">
    <property type="entry name" value="HUPs"/>
    <property type="match status" value="1"/>
</dbReference>
<dbReference type="AlphaFoldDB" id="A0A3B0V8B4"/>
<evidence type="ECO:0000256" key="6">
    <source>
        <dbReference type="ARBA" id="ARBA00018483"/>
    </source>
</evidence>
<dbReference type="InterPro" id="IPR014729">
    <property type="entry name" value="Rossmann-like_a/b/a_fold"/>
</dbReference>
<dbReference type="PANTHER" id="PTHR22749">
    <property type="entry name" value="RIBOFLAVIN KINASE/FMN ADENYLYLTRANSFERASE"/>
    <property type="match status" value="1"/>
</dbReference>
<dbReference type="NCBIfam" id="NF004160">
    <property type="entry name" value="PRK05627.1-3"/>
    <property type="match status" value="1"/>
</dbReference>
<evidence type="ECO:0000256" key="8">
    <source>
        <dbReference type="ARBA" id="ARBA00022643"/>
    </source>
</evidence>
<dbReference type="UniPathway" id="UPA00276">
    <property type="reaction ID" value="UER00406"/>
</dbReference>
<accession>A0A3B0V8B4</accession>
<evidence type="ECO:0000256" key="4">
    <source>
        <dbReference type="ARBA" id="ARBA00012105"/>
    </source>
</evidence>
<evidence type="ECO:0000256" key="13">
    <source>
        <dbReference type="ARBA" id="ARBA00022827"/>
    </source>
</evidence>
<comment type="pathway">
    <text evidence="2">Cofactor biosynthesis; FMN biosynthesis; FMN from riboflavin (ATP route): step 1/1.</text>
</comment>
<comment type="similarity">
    <text evidence="3">Belongs to the RibF family.</text>
</comment>
<evidence type="ECO:0000256" key="2">
    <source>
        <dbReference type="ARBA" id="ARBA00005201"/>
    </source>
</evidence>
<dbReference type="InterPro" id="IPR015864">
    <property type="entry name" value="FAD_synthase"/>
</dbReference>
<dbReference type="EC" id="2.7.7.2" evidence="5"/>
<evidence type="ECO:0000256" key="15">
    <source>
        <dbReference type="ARBA" id="ARBA00023268"/>
    </source>
</evidence>
<dbReference type="GO" id="GO:0008531">
    <property type="term" value="F:riboflavin kinase activity"/>
    <property type="evidence" value="ECO:0007669"/>
    <property type="project" value="UniProtKB-EC"/>
</dbReference>
<dbReference type="EMBL" id="UOEU01000630">
    <property type="protein sequence ID" value="VAW36543.1"/>
    <property type="molecule type" value="Genomic_DNA"/>
</dbReference>
<evidence type="ECO:0000256" key="11">
    <source>
        <dbReference type="ARBA" id="ARBA00022741"/>
    </source>
</evidence>
<keyword evidence="12 17" id="KW-0418">Kinase</keyword>
<keyword evidence="14" id="KW-0067">ATP-binding</keyword>
<keyword evidence="11" id="KW-0547">Nucleotide-binding</keyword>
<reference evidence="17" key="1">
    <citation type="submission" date="2018-06" db="EMBL/GenBank/DDBJ databases">
        <authorList>
            <person name="Zhirakovskaya E."/>
        </authorList>
    </citation>
    <scope>NUCLEOTIDE SEQUENCE</scope>
</reference>
<keyword evidence="10 17" id="KW-0548">Nucleotidyltransferase</keyword>
<protein>
    <recommendedName>
        <fullName evidence="6">Bifunctional riboflavin kinase/FMN adenylyltransferase</fullName>
        <ecNumber evidence="4">2.7.1.26</ecNumber>
        <ecNumber evidence="5">2.7.7.2</ecNumber>
    </recommendedName>
</protein>
<dbReference type="NCBIfam" id="NF004162">
    <property type="entry name" value="PRK05627.1-5"/>
    <property type="match status" value="1"/>
</dbReference>
<dbReference type="InterPro" id="IPR023465">
    <property type="entry name" value="Riboflavin_kinase_dom_sf"/>
</dbReference>
<dbReference type="Pfam" id="PF01687">
    <property type="entry name" value="Flavokinase"/>
    <property type="match status" value="1"/>
</dbReference>
<evidence type="ECO:0000313" key="17">
    <source>
        <dbReference type="EMBL" id="VAW36543.1"/>
    </source>
</evidence>
<evidence type="ECO:0000256" key="7">
    <source>
        <dbReference type="ARBA" id="ARBA00022630"/>
    </source>
</evidence>
<dbReference type="InterPro" id="IPR015865">
    <property type="entry name" value="Riboflavin_kinase_bac/euk"/>
</dbReference>
<keyword evidence="8" id="KW-0288">FMN</keyword>
<evidence type="ECO:0000256" key="1">
    <source>
        <dbReference type="ARBA" id="ARBA00004726"/>
    </source>
</evidence>
<sequence>MIHSFVHVEQLYEVTERHPTFVAVGSFDGVHLGHQAVLQKMVAAAQEVGARTAVLTFFPHPKRVLQQLTEPYYLGSLAERVENLANQGIDLVITHPFNAEVRKTRAATFVEQLCHYLDMRQLWGGNFTLGYQREGDIPFLQRLGAEKGYTVEMIETAVTWQGERVSSTRIRRSLLEGNLDDVNGCLGRPYQVSGTVIQGKQMGRTIGFPTANIDFWVEQLLPANGVYATYAWLDETRHLAATNIGVRPTVNGQKLTVEAHLLDFNEDIYGRSLRLEIVERIRPETKFSDLDALKAQIQMDVDQVRRLLSKK</sequence>
<dbReference type="GO" id="GO:0009398">
    <property type="term" value="P:FMN biosynthetic process"/>
    <property type="evidence" value="ECO:0007669"/>
    <property type="project" value="UniProtKB-UniPathway"/>
</dbReference>
<dbReference type="InterPro" id="IPR023468">
    <property type="entry name" value="Riboflavin_kinase"/>
</dbReference>
<evidence type="ECO:0000259" key="16">
    <source>
        <dbReference type="SMART" id="SM00904"/>
    </source>
</evidence>
<dbReference type="FunFam" id="3.40.50.620:FF:000021">
    <property type="entry name" value="Riboflavin biosynthesis protein"/>
    <property type="match status" value="1"/>
</dbReference>
<keyword evidence="13" id="KW-0274">FAD</keyword>